<accession>A0A8S4QQV7</accession>
<protein>
    <submittedName>
        <fullName evidence="2">Jg22578 protein</fullName>
    </submittedName>
</protein>
<dbReference type="EMBL" id="CAKXAJ010014959">
    <property type="protein sequence ID" value="CAH2216319.1"/>
    <property type="molecule type" value="Genomic_DNA"/>
</dbReference>
<dbReference type="Proteomes" id="UP000838756">
    <property type="component" value="Unassembled WGS sequence"/>
</dbReference>
<dbReference type="Pfam" id="PF25298">
    <property type="entry name" value="Baculo_FP_2nd"/>
    <property type="match status" value="1"/>
</dbReference>
<proteinExistence type="predicted"/>
<reference evidence="2" key="1">
    <citation type="submission" date="2022-03" db="EMBL/GenBank/DDBJ databases">
        <authorList>
            <person name="Lindestad O."/>
        </authorList>
    </citation>
    <scope>NUCLEOTIDE SEQUENCE</scope>
</reference>
<dbReference type="AlphaFoldDB" id="A0A8S4QQV7"/>
<evidence type="ECO:0000313" key="2">
    <source>
        <dbReference type="EMBL" id="CAH2216319.1"/>
    </source>
</evidence>
<sequence>MGAYHLRADNASGPTQVRPRPVVVRLARWELRNDMLRSARVRREVTTADLGMSNEPRRFYVNERLTKHNRYLFRKTREAAKERNWKFVWTRRGRTYARREQGSSAIQLSCEDDIDRLTIAK</sequence>
<keyword evidence="3" id="KW-1185">Reference proteome</keyword>
<dbReference type="InterPro" id="IPR057251">
    <property type="entry name" value="FP_C"/>
</dbReference>
<feature type="domain" description="FP protein C-terminal" evidence="1">
    <location>
        <begin position="66"/>
        <end position="118"/>
    </location>
</feature>
<evidence type="ECO:0000313" key="3">
    <source>
        <dbReference type="Proteomes" id="UP000838756"/>
    </source>
</evidence>
<evidence type="ECO:0000259" key="1">
    <source>
        <dbReference type="Pfam" id="PF25298"/>
    </source>
</evidence>
<dbReference type="OrthoDB" id="7490514at2759"/>
<name>A0A8S4QQV7_9NEOP</name>
<organism evidence="2 3">
    <name type="scientific">Pararge aegeria aegeria</name>
    <dbReference type="NCBI Taxonomy" id="348720"/>
    <lineage>
        <taxon>Eukaryota</taxon>
        <taxon>Metazoa</taxon>
        <taxon>Ecdysozoa</taxon>
        <taxon>Arthropoda</taxon>
        <taxon>Hexapoda</taxon>
        <taxon>Insecta</taxon>
        <taxon>Pterygota</taxon>
        <taxon>Neoptera</taxon>
        <taxon>Endopterygota</taxon>
        <taxon>Lepidoptera</taxon>
        <taxon>Glossata</taxon>
        <taxon>Ditrysia</taxon>
        <taxon>Papilionoidea</taxon>
        <taxon>Nymphalidae</taxon>
        <taxon>Satyrinae</taxon>
        <taxon>Satyrini</taxon>
        <taxon>Parargina</taxon>
        <taxon>Pararge</taxon>
    </lineage>
</organism>
<gene>
    <name evidence="2" type="primary">jg22578</name>
    <name evidence="2" type="ORF">PAEG_LOCUS4369</name>
</gene>
<comment type="caution">
    <text evidence="2">The sequence shown here is derived from an EMBL/GenBank/DDBJ whole genome shotgun (WGS) entry which is preliminary data.</text>
</comment>